<evidence type="ECO:0000313" key="6">
    <source>
        <dbReference type="Proteomes" id="UP000654922"/>
    </source>
</evidence>
<dbReference type="Pfam" id="PF00106">
    <property type="entry name" value="adh_short"/>
    <property type="match status" value="1"/>
</dbReference>
<keyword evidence="3" id="KW-0560">Oxidoreductase</keyword>
<proteinExistence type="inferred from homology"/>
<dbReference type="GO" id="GO:0044550">
    <property type="term" value="P:secondary metabolite biosynthetic process"/>
    <property type="evidence" value="ECO:0007669"/>
    <property type="project" value="UniProtKB-ARBA"/>
</dbReference>
<reference evidence="5" key="1">
    <citation type="submission" date="2020-06" db="EMBL/GenBank/DDBJ databases">
        <title>Draft genome sequences of strains closely related to Aspergillus parafelis and Aspergillus hiratsukae.</title>
        <authorList>
            <person name="Dos Santos R.A.C."/>
            <person name="Rivero-Menendez O."/>
            <person name="Steenwyk J.L."/>
            <person name="Mead M.E."/>
            <person name="Goldman G.H."/>
            <person name="Alastruey-Izquierdo A."/>
            <person name="Rokas A."/>
        </authorList>
    </citation>
    <scope>NUCLEOTIDE SEQUENCE</scope>
    <source>
        <strain evidence="5">CNM-CM5623</strain>
    </source>
</reference>
<dbReference type="GO" id="GO:0016491">
    <property type="term" value="F:oxidoreductase activity"/>
    <property type="evidence" value="ECO:0007669"/>
    <property type="project" value="UniProtKB-KW"/>
</dbReference>
<dbReference type="PRINTS" id="PR00080">
    <property type="entry name" value="SDRFAMILY"/>
</dbReference>
<dbReference type="InterPro" id="IPR036291">
    <property type="entry name" value="NAD(P)-bd_dom_sf"/>
</dbReference>
<organism evidence="5 6">
    <name type="scientific">Aspergillus felis</name>
    <dbReference type="NCBI Taxonomy" id="1287682"/>
    <lineage>
        <taxon>Eukaryota</taxon>
        <taxon>Fungi</taxon>
        <taxon>Dikarya</taxon>
        <taxon>Ascomycota</taxon>
        <taxon>Pezizomycotina</taxon>
        <taxon>Eurotiomycetes</taxon>
        <taxon>Eurotiomycetidae</taxon>
        <taxon>Eurotiales</taxon>
        <taxon>Aspergillaceae</taxon>
        <taxon>Aspergillus</taxon>
        <taxon>Aspergillus subgen. Fumigati</taxon>
    </lineage>
</organism>
<dbReference type="InterPro" id="IPR020904">
    <property type="entry name" value="Sc_DH/Rdtase_CS"/>
</dbReference>
<evidence type="ECO:0000313" key="5">
    <source>
        <dbReference type="EMBL" id="KAF7166398.1"/>
    </source>
</evidence>
<dbReference type="PANTHER" id="PTHR43976">
    <property type="entry name" value="SHORT CHAIN DEHYDROGENASE"/>
    <property type="match status" value="1"/>
</dbReference>
<gene>
    <name evidence="5" type="ORF">CNMCM5623_000086</name>
</gene>
<dbReference type="CDD" id="cd05374">
    <property type="entry name" value="17beta-HSD-like_SDR_c"/>
    <property type="match status" value="1"/>
</dbReference>
<dbReference type="PRINTS" id="PR00081">
    <property type="entry name" value="GDHRDH"/>
</dbReference>
<accession>A0A8H6Q5G9</accession>
<dbReference type="SUPFAM" id="SSF51735">
    <property type="entry name" value="NAD(P)-binding Rossmann-fold domains"/>
    <property type="match status" value="1"/>
</dbReference>
<dbReference type="PROSITE" id="PS00061">
    <property type="entry name" value="ADH_SHORT"/>
    <property type="match status" value="1"/>
</dbReference>
<name>A0A8H6Q5G9_9EURO</name>
<evidence type="ECO:0000256" key="2">
    <source>
        <dbReference type="ARBA" id="ARBA00022857"/>
    </source>
</evidence>
<dbReference type="EMBL" id="JACBAE010001304">
    <property type="protein sequence ID" value="KAF7166398.1"/>
    <property type="molecule type" value="Genomic_DNA"/>
</dbReference>
<comment type="caution">
    <text evidence="5">The sequence shown here is derived from an EMBL/GenBank/DDBJ whole genome shotgun (WGS) entry which is preliminary data.</text>
</comment>
<evidence type="ECO:0000256" key="3">
    <source>
        <dbReference type="ARBA" id="ARBA00023002"/>
    </source>
</evidence>
<sequence>MAVWLITGCSSGFGRELAKAALKHGEKVIATSRNASRLSELKSLGAATISLNVNGTPAEIDATVVEAAKIHGTIDILVNNAAYVLIGGIEETSDAEARAQFNTNVFGPLSVIRSVLPFMRAMKSGVIANIGSIGGYASNAGSGYYCATKFALAGLTEALRAEVGPLGIQATVIEPGYFRTNFLRADVDGKTVAVKTIDDYKPTIDNIKDMLNMYDGKQPGDPAKGAQVIVEALTGTGRAAGKALPARLLLGSDAVPFVASIQERQNREMQEWKELISTTDHAN</sequence>
<evidence type="ECO:0000256" key="1">
    <source>
        <dbReference type="ARBA" id="ARBA00006484"/>
    </source>
</evidence>
<dbReference type="InterPro" id="IPR051911">
    <property type="entry name" value="SDR_oxidoreductase"/>
</dbReference>
<keyword evidence="2" id="KW-0521">NADP</keyword>
<dbReference type="PANTHER" id="PTHR43976:SF16">
    <property type="entry name" value="SHORT-CHAIN DEHYDROGENASE_REDUCTASE FAMILY PROTEIN"/>
    <property type="match status" value="1"/>
</dbReference>
<dbReference type="Proteomes" id="UP000654922">
    <property type="component" value="Unassembled WGS sequence"/>
</dbReference>
<dbReference type="InterPro" id="IPR002347">
    <property type="entry name" value="SDR_fam"/>
</dbReference>
<evidence type="ECO:0000256" key="4">
    <source>
        <dbReference type="RuleBase" id="RU000363"/>
    </source>
</evidence>
<comment type="similarity">
    <text evidence="1 4">Belongs to the short-chain dehydrogenases/reductases (SDR) family.</text>
</comment>
<protein>
    <submittedName>
        <fullName evidence="5">Uncharacterized protein</fullName>
    </submittedName>
</protein>
<dbReference type="AlphaFoldDB" id="A0A8H6Q5G9"/>
<dbReference type="OrthoDB" id="1274115at2759"/>
<dbReference type="Gene3D" id="3.40.50.720">
    <property type="entry name" value="NAD(P)-binding Rossmann-like Domain"/>
    <property type="match status" value="1"/>
</dbReference>